<evidence type="ECO:0000259" key="4">
    <source>
        <dbReference type="Pfam" id="PF00963"/>
    </source>
</evidence>
<keyword evidence="3" id="KW-0732">Signal</keyword>
<keyword evidence="2" id="KW-0472">Membrane</keyword>
<reference evidence="5 6" key="1">
    <citation type="journal article" date="2016" name="Nat. Commun.">
        <title>Thousands of microbial genomes shed light on interconnected biogeochemical processes in an aquifer system.</title>
        <authorList>
            <person name="Anantharaman K."/>
            <person name="Brown C.T."/>
            <person name="Hug L.A."/>
            <person name="Sharon I."/>
            <person name="Castelle C.J."/>
            <person name="Probst A.J."/>
            <person name="Thomas B.C."/>
            <person name="Singh A."/>
            <person name="Wilkins M.J."/>
            <person name="Karaoz U."/>
            <person name="Brodie E.L."/>
            <person name="Williams K.H."/>
            <person name="Hubbard S.S."/>
            <person name="Banfield J.F."/>
        </authorList>
    </citation>
    <scope>NUCLEOTIDE SEQUENCE [LARGE SCALE GENOMIC DNA]</scope>
</reference>
<gene>
    <name evidence="5" type="ORF">A2855_00290</name>
</gene>
<feature type="domain" description="Cohesin" evidence="4">
    <location>
        <begin position="26"/>
        <end position="151"/>
    </location>
</feature>
<feature type="transmembrane region" description="Helical" evidence="2">
    <location>
        <begin position="370"/>
        <end position="391"/>
    </location>
</feature>
<dbReference type="GO" id="GO:0000272">
    <property type="term" value="P:polysaccharide catabolic process"/>
    <property type="evidence" value="ECO:0007669"/>
    <property type="project" value="InterPro"/>
</dbReference>
<dbReference type="AlphaFoldDB" id="A0A1G2C885"/>
<evidence type="ECO:0000313" key="6">
    <source>
        <dbReference type="Proteomes" id="UP000179059"/>
    </source>
</evidence>
<proteinExistence type="predicted"/>
<comment type="caution">
    <text evidence="5">The sequence shown here is derived from an EMBL/GenBank/DDBJ whole genome shotgun (WGS) entry which is preliminary data.</text>
</comment>
<feature type="coiled-coil region" evidence="1">
    <location>
        <begin position="630"/>
        <end position="657"/>
    </location>
</feature>
<name>A0A1G2C885_9BACT</name>
<protein>
    <recommendedName>
        <fullName evidence="4">Cohesin domain-containing protein</fullName>
    </recommendedName>
</protein>
<feature type="transmembrane region" description="Helical" evidence="2">
    <location>
        <begin position="557"/>
        <end position="582"/>
    </location>
</feature>
<dbReference type="SUPFAM" id="SSF49384">
    <property type="entry name" value="Carbohydrate-binding domain"/>
    <property type="match status" value="1"/>
</dbReference>
<accession>A0A1G2C885</accession>
<dbReference type="Gene3D" id="2.60.40.680">
    <property type="match status" value="1"/>
</dbReference>
<dbReference type="InterPro" id="IPR002102">
    <property type="entry name" value="Cohesin_dom"/>
</dbReference>
<keyword evidence="2" id="KW-1133">Transmembrane helix</keyword>
<sequence>MRRKILFLALLLFFFLPLHARAASLSVTPASGTFTVGSTFTVAVVVDTDGKPINTFEIFLRFPADRLQIVSPATGESIASVWVGQPRFDNRNGTIELRGGIPGGITTGRGVIANIQFRAKSVGDVFVRIGENSRVLANDGSATDILQDTNGAAYRIVLPPPAGPLVTSPTHPDQDRWYTEQQVTFSWGDEPNASGYSYVLSQNPIDAPDNISEGPRTNVAYAEVASGEWYFHIKALRDGTWGGVTHFAAHIDREPPAEFQVEIISGMWTTQTQPVVQFFSTDALSGLDHFEIKIVPLDGELDPNSLLFVEATSPHISPPLDVGTYDIIVRAYDKSGNYRVGTERLHIVGGLSRFLNDNGVVLGRSSVLPWTWLLAGILLVLVLVILILYWARRRHNKMHSVKPEEMLSPDVKAQLQELQMYRQKYAKTLMVFLAILASLWMGQAATAAEPLAPPLIISFSENISNQEIFYVGGQTVPEAQVILHLQSTETGEVFSTEVSSDRKGDWFYRHSGFLRTGEYILWAQVAADEEVSPPSPQVRINVETAAFEFGSSRLSFALIYFTATVFLVICVIVLLFVLYRYVMGIRRKRQRLLTDLRMIEEKIRRGFAVLRKDVEAELALLNRADGRELLPEEKFRAEELQRDIEKISERIGEEVWELEKDAAA</sequence>
<dbReference type="CDD" id="cd08547">
    <property type="entry name" value="Type_II_cohesin"/>
    <property type="match status" value="1"/>
</dbReference>
<keyword evidence="1" id="KW-0175">Coiled coil</keyword>
<feature type="chain" id="PRO_5009582242" description="Cohesin domain-containing protein" evidence="3">
    <location>
        <begin position="23"/>
        <end position="664"/>
    </location>
</feature>
<dbReference type="Pfam" id="PF00963">
    <property type="entry name" value="Cohesin"/>
    <property type="match status" value="1"/>
</dbReference>
<evidence type="ECO:0000313" key="5">
    <source>
        <dbReference type="EMBL" id="OGY97585.1"/>
    </source>
</evidence>
<organism evidence="5 6">
    <name type="scientific">Candidatus Liptonbacteria bacterium RIFCSPHIGHO2_01_FULL_57_28</name>
    <dbReference type="NCBI Taxonomy" id="1798647"/>
    <lineage>
        <taxon>Bacteria</taxon>
        <taxon>Candidatus Liptoniibacteriota</taxon>
    </lineage>
</organism>
<feature type="signal peptide" evidence="3">
    <location>
        <begin position="1"/>
        <end position="22"/>
    </location>
</feature>
<evidence type="ECO:0000256" key="2">
    <source>
        <dbReference type="SAM" id="Phobius"/>
    </source>
</evidence>
<dbReference type="GO" id="GO:0030246">
    <property type="term" value="F:carbohydrate binding"/>
    <property type="evidence" value="ECO:0007669"/>
    <property type="project" value="InterPro"/>
</dbReference>
<evidence type="ECO:0000256" key="1">
    <source>
        <dbReference type="SAM" id="Coils"/>
    </source>
</evidence>
<dbReference type="Proteomes" id="UP000179059">
    <property type="component" value="Unassembled WGS sequence"/>
</dbReference>
<keyword evidence="2" id="KW-0812">Transmembrane</keyword>
<dbReference type="EMBL" id="MHKX01000030">
    <property type="protein sequence ID" value="OGY97585.1"/>
    <property type="molecule type" value="Genomic_DNA"/>
</dbReference>
<dbReference type="InterPro" id="IPR008965">
    <property type="entry name" value="CBM2/CBM3_carb-bd_dom_sf"/>
</dbReference>
<dbReference type="STRING" id="1798647.A2855_00290"/>
<evidence type="ECO:0000256" key="3">
    <source>
        <dbReference type="SAM" id="SignalP"/>
    </source>
</evidence>
<feature type="transmembrane region" description="Helical" evidence="2">
    <location>
        <begin position="429"/>
        <end position="448"/>
    </location>
</feature>